<evidence type="ECO:0000313" key="4">
    <source>
        <dbReference type="Proteomes" id="UP000315400"/>
    </source>
</evidence>
<dbReference type="GO" id="GO:0003677">
    <property type="term" value="F:DNA binding"/>
    <property type="evidence" value="ECO:0007669"/>
    <property type="project" value="InterPro"/>
</dbReference>
<protein>
    <submittedName>
        <fullName evidence="3">ImmA/IrrE family metallo-endopeptidase</fullName>
    </submittedName>
</protein>
<dbReference type="PANTHER" id="PTHR43236">
    <property type="entry name" value="ANTITOXIN HIGA1"/>
    <property type="match status" value="1"/>
</dbReference>
<comment type="similarity">
    <text evidence="1">Belongs to the short-chain fatty acyl-CoA assimilation regulator (ScfR) family.</text>
</comment>
<dbReference type="Pfam" id="PF01381">
    <property type="entry name" value="HTH_3"/>
    <property type="match status" value="1"/>
</dbReference>
<feature type="domain" description="HTH cro/C1-type" evidence="2">
    <location>
        <begin position="10"/>
        <end position="65"/>
    </location>
</feature>
<dbReference type="SUPFAM" id="SSF47413">
    <property type="entry name" value="lambda repressor-like DNA-binding domains"/>
    <property type="match status" value="1"/>
</dbReference>
<comment type="caution">
    <text evidence="3">The sequence shown here is derived from an EMBL/GenBank/DDBJ whole genome shotgun (WGS) entry which is preliminary data.</text>
</comment>
<dbReference type="Gene3D" id="1.10.260.40">
    <property type="entry name" value="lambda repressor-like DNA-binding domains"/>
    <property type="match status" value="1"/>
</dbReference>
<dbReference type="AlphaFoldDB" id="A0A540VSF5"/>
<dbReference type="EMBL" id="VIFK01000045">
    <property type="protein sequence ID" value="TQE99685.1"/>
    <property type="molecule type" value="Genomic_DNA"/>
</dbReference>
<evidence type="ECO:0000259" key="2">
    <source>
        <dbReference type="PROSITE" id="PS50943"/>
    </source>
</evidence>
<gene>
    <name evidence="3" type="ORF">FKY71_07385</name>
</gene>
<dbReference type="PROSITE" id="PS50943">
    <property type="entry name" value="HTH_CROC1"/>
    <property type="match status" value="1"/>
</dbReference>
<dbReference type="Gene3D" id="1.10.10.2910">
    <property type="match status" value="1"/>
</dbReference>
<evidence type="ECO:0000256" key="1">
    <source>
        <dbReference type="ARBA" id="ARBA00007227"/>
    </source>
</evidence>
<evidence type="ECO:0000313" key="3">
    <source>
        <dbReference type="EMBL" id="TQE99685.1"/>
    </source>
</evidence>
<sequence length="369" mass="41129">MNANRISRRIAALRERAHMNQADLARALGVNDRQTISTIETGERKVSADELVRLADIFAVDLSIFSDPFVVLDEISFSWRRNEVADPVIEQFEGTAKGWLALYRHLSRLAGEPINSLVPKLDLTEKSSFEDAASEGESIAAQFELGPVPAATLERSLAERLNALVLNVDAPDGISGAACRLGGLNFVLVNRAEPGFRRAFNIAHELFHLATWEQMPPAHIESVRVRSNGNPRPEQLANAFASGLLMPRQHLQALIDQHPKPERDERTDWIRTLAEAMGVSAQAMKWRLIDLGHLPRAQASRMADEDLRLTNDPDARAPLPFSSSFVERLRWGLNEGRLTVRRAAQLMAMTIDELQTLFEAHGMPVPFDL</sequence>
<name>A0A540VSF5_9GAMM</name>
<dbReference type="SMART" id="SM00530">
    <property type="entry name" value="HTH_XRE"/>
    <property type="match status" value="1"/>
</dbReference>
<dbReference type="InterPro" id="IPR010359">
    <property type="entry name" value="IrrE_HExxH"/>
</dbReference>
<dbReference type="InterPro" id="IPR001387">
    <property type="entry name" value="Cro/C1-type_HTH"/>
</dbReference>
<proteinExistence type="inferred from homology"/>
<dbReference type="InterPro" id="IPR010982">
    <property type="entry name" value="Lambda_DNA-bd_dom_sf"/>
</dbReference>
<accession>A0A540VSF5</accession>
<reference evidence="3 4" key="1">
    <citation type="submission" date="2019-06" db="EMBL/GenBank/DDBJ databases">
        <title>Metagenome assembled Genome of Spiribacter salinus SL48-SHIP from the microbial mat of Salt Lake 48 (Novosibirsk region, Russia).</title>
        <authorList>
            <person name="Shipova A."/>
            <person name="Rozanov A.S."/>
            <person name="Bryanskaya A.V."/>
            <person name="Peltek S.E."/>
        </authorList>
    </citation>
    <scope>NUCLEOTIDE SEQUENCE [LARGE SCALE GENOMIC DNA]</scope>
    <source>
        <strain evidence="3">SL48-SHIP-2</strain>
    </source>
</reference>
<dbReference type="PANTHER" id="PTHR43236:SF1">
    <property type="entry name" value="BLL7220 PROTEIN"/>
    <property type="match status" value="1"/>
</dbReference>
<organism evidence="3 4">
    <name type="scientific">Spiribacter salinus</name>
    <dbReference type="NCBI Taxonomy" id="1335746"/>
    <lineage>
        <taxon>Bacteria</taxon>
        <taxon>Pseudomonadati</taxon>
        <taxon>Pseudomonadota</taxon>
        <taxon>Gammaproteobacteria</taxon>
        <taxon>Chromatiales</taxon>
        <taxon>Ectothiorhodospiraceae</taxon>
        <taxon>Spiribacter</taxon>
    </lineage>
</organism>
<dbReference type="Pfam" id="PF06114">
    <property type="entry name" value="Peptidase_M78"/>
    <property type="match status" value="1"/>
</dbReference>
<dbReference type="Proteomes" id="UP000315400">
    <property type="component" value="Unassembled WGS sequence"/>
</dbReference>
<dbReference type="InterPro" id="IPR052345">
    <property type="entry name" value="Rad_response_metalloprotease"/>
</dbReference>
<dbReference type="CDD" id="cd00093">
    <property type="entry name" value="HTH_XRE"/>
    <property type="match status" value="1"/>
</dbReference>